<evidence type="ECO:0000259" key="2">
    <source>
        <dbReference type="PROSITE" id="PS50108"/>
    </source>
</evidence>
<dbReference type="InterPro" id="IPR036936">
    <property type="entry name" value="CRIB_dom_sf"/>
</dbReference>
<keyword evidence="3" id="KW-1185">Reference proteome</keyword>
<dbReference type="AlphaFoldDB" id="A0A1S2XHB9"/>
<dbReference type="RefSeq" id="XP_004489375.1">
    <property type="nucleotide sequence ID" value="XM_004489318.3"/>
</dbReference>
<evidence type="ECO:0000313" key="3">
    <source>
        <dbReference type="Proteomes" id="UP000087171"/>
    </source>
</evidence>
<evidence type="ECO:0000256" key="1">
    <source>
        <dbReference type="SAM" id="MobiDB-lite"/>
    </source>
</evidence>
<organism evidence="3 4">
    <name type="scientific">Cicer arietinum</name>
    <name type="common">Chickpea</name>
    <name type="synonym">Garbanzo</name>
    <dbReference type="NCBI Taxonomy" id="3827"/>
    <lineage>
        <taxon>Eukaryota</taxon>
        <taxon>Viridiplantae</taxon>
        <taxon>Streptophyta</taxon>
        <taxon>Embryophyta</taxon>
        <taxon>Tracheophyta</taxon>
        <taxon>Spermatophyta</taxon>
        <taxon>Magnoliopsida</taxon>
        <taxon>eudicotyledons</taxon>
        <taxon>Gunneridae</taxon>
        <taxon>Pentapetalae</taxon>
        <taxon>rosids</taxon>
        <taxon>fabids</taxon>
        <taxon>Fabales</taxon>
        <taxon>Fabaceae</taxon>
        <taxon>Papilionoideae</taxon>
        <taxon>50 kb inversion clade</taxon>
        <taxon>NPAAA clade</taxon>
        <taxon>Hologalegina</taxon>
        <taxon>IRL clade</taxon>
        <taxon>Cicereae</taxon>
        <taxon>Cicer</taxon>
    </lineage>
</organism>
<dbReference type="eggNOG" id="ENOG502S1IY">
    <property type="taxonomic scope" value="Eukaryota"/>
</dbReference>
<dbReference type="PROSITE" id="PS50108">
    <property type="entry name" value="CRIB"/>
    <property type="match status" value="1"/>
</dbReference>
<dbReference type="SMART" id="SM00285">
    <property type="entry name" value="PBD"/>
    <property type="match status" value="1"/>
</dbReference>
<dbReference type="PaxDb" id="3827-XP_004489375.1"/>
<sequence length="157" mass="17482">MTTKIKGIYKGFKYITQIFVVKEKDMEIGYPTEVKHVAHIGWDSPNGNGPTWMNEFKTAPDFSTSIGSLSERRDPNPMAATTSRSNQDFEDPTSNQPTPIMYQGNIPSAEVTNQVPKKPKRKKTKSTSSPKSSSRQSKASRSKAMCSEREATPIAQH</sequence>
<dbReference type="CDD" id="cd00132">
    <property type="entry name" value="CRIB"/>
    <property type="match status" value="1"/>
</dbReference>
<gene>
    <name evidence="4" type="primary">LOC101509674</name>
</gene>
<name>A0A1S2XHB9_CICAR</name>
<feature type="domain" description="CRIB" evidence="2">
    <location>
        <begin position="28"/>
        <end position="41"/>
    </location>
</feature>
<proteinExistence type="predicted"/>
<dbReference type="Gene3D" id="3.90.810.10">
    <property type="entry name" value="CRIB domain"/>
    <property type="match status" value="1"/>
</dbReference>
<dbReference type="STRING" id="3827.A0A1S2XHB9"/>
<dbReference type="GeneID" id="101509674"/>
<evidence type="ECO:0000313" key="4">
    <source>
        <dbReference type="RefSeq" id="XP_004489375.1"/>
    </source>
</evidence>
<dbReference type="KEGG" id="cam:101509674"/>
<reference evidence="4" key="2">
    <citation type="submission" date="2025-08" db="UniProtKB">
        <authorList>
            <consortium name="RefSeq"/>
        </authorList>
    </citation>
    <scope>IDENTIFICATION</scope>
    <source>
        <tissue evidence="4">Etiolated seedlings</tissue>
    </source>
</reference>
<feature type="compositionally biased region" description="Low complexity" evidence="1">
    <location>
        <begin position="126"/>
        <end position="144"/>
    </location>
</feature>
<dbReference type="InterPro" id="IPR000095">
    <property type="entry name" value="CRIB_dom"/>
</dbReference>
<dbReference type="Pfam" id="PF00786">
    <property type="entry name" value="PBD"/>
    <property type="match status" value="1"/>
</dbReference>
<feature type="compositionally biased region" description="Polar residues" evidence="1">
    <location>
        <begin position="79"/>
        <end position="98"/>
    </location>
</feature>
<protein>
    <submittedName>
        <fullName evidence="4">CRIB domain-containing protein RIC10-like</fullName>
    </submittedName>
</protein>
<accession>A0A1S2XHB9</accession>
<dbReference type="PANTHER" id="PTHR46325:SF41">
    <property type="entry name" value="P21-RHO-BINDING DOMAIN PROTEIN"/>
    <property type="match status" value="1"/>
</dbReference>
<feature type="region of interest" description="Disordered" evidence="1">
    <location>
        <begin position="51"/>
        <end position="157"/>
    </location>
</feature>
<dbReference type="OrthoDB" id="4206278at2759"/>
<dbReference type="PANTHER" id="PTHR46325">
    <property type="entry name" value="CRIB DOMAIN-CONTAINING PROTEIN RIC8"/>
    <property type="match status" value="1"/>
</dbReference>
<dbReference type="Proteomes" id="UP000087171">
    <property type="component" value="Chromosome Ca2"/>
</dbReference>
<reference evidence="3" key="1">
    <citation type="journal article" date="2013" name="Nat. Biotechnol.">
        <title>Draft genome sequence of chickpea (Cicer arietinum) provides a resource for trait improvement.</title>
        <authorList>
            <person name="Varshney R.K."/>
            <person name="Song C."/>
            <person name="Saxena R.K."/>
            <person name="Azam S."/>
            <person name="Yu S."/>
            <person name="Sharpe A.G."/>
            <person name="Cannon S."/>
            <person name="Baek J."/>
            <person name="Rosen B.D."/>
            <person name="Tar'an B."/>
            <person name="Millan T."/>
            <person name="Zhang X."/>
            <person name="Ramsay L.D."/>
            <person name="Iwata A."/>
            <person name="Wang Y."/>
            <person name="Nelson W."/>
            <person name="Farmer A.D."/>
            <person name="Gaur P.M."/>
            <person name="Soderlund C."/>
            <person name="Penmetsa R.V."/>
            <person name="Xu C."/>
            <person name="Bharti A.K."/>
            <person name="He W."/>
            <person name="Winter P."/>
            <person name="Zhao S."/>
            <person name="Hane J.K."/>
            <person name="Carrasquilla-Garcia N."/>
            <person name="Condie J.A."/>
            <person name="Upadhyaya H.D."/>
            <person name="Luo M.C."/>
            <person name="Thudi M."/>
            <person name="Gowda C.L."/>
            <person name="Singh N.P."/>
            <person name="Lichtenzveig J."/>
            <person name="Gali K.K."/>
            <person name="Rubio J."/>
            <person name="Nadarajan N."/>
            <person name="Dolezel J."/>
            <person name="Bansal K.C."/>
            <person name="Xu X."/>
            <person name="Edwards D."/>
            <person name="Zhang G."/>
            <person name="Kahl G."/>
            <person name="Gil J."/>
            <person name="Singh K.B."/>
            <person name="Datta S.K."/>
            <person name="Jackson S.A."/>
            <person name="Wang J."/>
            <person name="Cook D.R."/>
        </authorList>
    </citation>
    <scope>NUCLEOTIDE SEQUENCE [LARGE SCALE GENOMIC DNA]</scope>
    <source>
        <strain evidence="3">cv. CDC Frontier</strain>
    </source>
</reference>